<dbReference type="PANTHER" id="PTHR47235">
    <property type="entry name" value="BLR6548 PROTEIN"/>
    <property type="match status" value="1"/>
</dbReference>
<reference evidence="6 7" key="1">
    <citation type="journal article" date="2016" name="Front. Microbiol.">
        <title>Genomic Resource of Rice Seed Associated Bacteria.</title>
        <authorList>
            <person name="Midha S."/>
            <person name="Bansal K."/>
            <person name="Sharma S."/>
            <person name="Kumar N."/>
            <person name="Patil P.P."/>
            <person name="Chaudhry V."/>
            <person name="Patil P.B."/>
        </authorList>
    </citation>
    <scope>NUCLEOTIDE SEQUENCE [LARGE SCALE GENOMIC DNA]</scope>
    <source>
        <strain evidence="6 7">NS331</strain>
    </source>
</reference>
<evidence type="ECO:0000256" key="3">
    <source>
        <dbReference type="ARBA" id="ARBA00022729"/>
    </source>
</evidence>
<dbReference type="SUPFAM" id="SSF53822">
    <property type="entry name" value="Periplasmic binding protein-like I"/>
    <property type="match status" value="1"/>
</dbReference>
<name>A0A147H4H0_9BURK</name>
<organism evidence="6 7">
    <name type="scientific">Pseudacidovorax intermedius</name>
    <dbReference type="NCBI Taxonomy" id="433924"/>
    <lineage>
        <taxon>Bacteria</taxon>
        <taxon>Pseudomonadati</taxon>
        <taxon>Pseudomonadota</taxon>
        <taxon>Betaproteobacteria</taxon>
        <taxon>Burkholderiales</taxon>
        <taxon>Comamonadaceae</taxon>
        <taxon>Pseudacidovorax</taxon>
    </lineage>
</organism>
<comment type="caution">
    <text evidence="6">The sequence shown here is derived from an EMBL/GenBank/DDBJ whole genome shotgun (WGS) entry which is preliminary data.</text>
</comment>
<dbReference type="Gene3D" id="3.40.50.2300">
    <property type="match status" value="2"/>
</dbReference>
<keyword evidence="4" id="KW-0029">Amino-acid transport</keyword>
<dbReference type="GO" id="GO:0006865">
    <property type="term" value="P:amino acid transport"/>
    <property type="evidence" value="ECO:0007669"/>
    <property type="project" value="UniProtKB-KW"/>
</dbReference>
<evidence type="ECO:0000256" key="2">
    <source>
        <dbReference type="ARBA" id="ARBA00022448"/>
    </source>
</evidence>
<protein>
    <submittedName>
        <fullName evidence="6">ABC transporter substrate-binding protein</fullName>
    </submittedName>
</protein>
<evidence type="ECO:0000313" key="7">
    <source>
        <dbReference type="Proteomes" id="UP000072741"/>
    </source>
</evidence>
<feature type="domain" description="Leucine-binding protein" evidence="5">
    <location>
        <begin position="30"/>
        <end position="373"/>
    </location>
</feature>
<dbReference type="InterPro" id="IPR028081">
    <property type="entry name" value="Leu-bd"/>
</dbReference>
<keyword evidence="2" id="KW-0813">Transport</keyword>
<dbReference type="Proteomes" id="UP000072741">
    <property type="component" value="Unassembled WGS sequence"/>
</dbReference>
<dbReference type="EMBL" id="LDSL01000038">
    <property type="protein sequence ID" value="KTT24844.1"/>
    <property type="molecule type" value="Genomic_DNA"/>
</dbReference>
<dbReference type="InterPro" id="IPR000709">
    <property type="entry name" value="Leu_Ile_Val-bd"/>
</dbReference>
<keyword evidence="3" id="KW-0732">Signal</keyword>
<accession>A0A147H4H0</accession>
<dbReference type="PANTHER" id="PTHR47235:SF1">
    <property type="entry name" value="BLR6548 PROTEIN"/>
    <property type="match status" value="1"/>
</dbReference>
<evidence type="ECO:0000313" key="6">
    <source>
        <dbReference type="EMBL" id="KTT24844.1"/>
    </source>
</evidence>
<evidence type="ECO:0000256" key="1">
    <source>
        <dbReference type="ARBA" id="ARBA00010062"/>
    </source>
</evidence>
<evidence type="ECO:0000259" key="5">
    <source>
        <dbReference type="Pfam" id="PF13458"/>
    </source>
</evidence>
<comment type="similarity">
    <text evidence="1">Belongs to the leucine-binding protein family.</text>
</comment>
<dbReference type="Pfam" id="PF13458">
    <property type="entry name" value="Peripla_BP_6"/>
    <property type="match status" value="1"/>
</dbReference>
<keyword evidence="7" id="KW-1185">Reference proteome</keyword>
<gene>
    <name evidence="6" type="ORF">NS331_05625</name>
</gene>
<dbReference type="AlphaFoldDB" id="A0A147H4H0"/>
<proteinExistence type="inferred from homology"/>
<evidence type="ECO:0000256" key="4">
    <source>
        <dbReference type="ARBA" id="ARBA00022970"/>
    </source>
</evidence>
<sequence>MLSGLLGGLVLAAGHAHAQQPVRGITKDEILIGSLQDLSGPAAGPGKEIRNGMQMRLDEANAQGGIHGRKLRLVIEDHGYDPKRAVLGAQKLIDRDQVFMMVGQFGSATMLATLPLLERAGMVNFFPLSSARQAFEPASPLKYAFHPADYDQIRHALPGLMQARGLKRICAIYQDDELGLEITRGAEAALQAQGLQWTEKMGFKRGSTDFSSQVARAKAADCDGVVLATVVRETVGVMTEARKLGFKPVFVGTSSAYSSAIPRLGGEAVEGLYATMLVEEPYLDSPNGPLREWAARYKARFSDDPTVFSGYGYFILDSFVRGVQAAGPALTPASFGQAMDGLRIPPSLFGTPEMRFGPQRRLGNDVARISQIQGGRWVLLNN</sequence>
<dbReference type="CDD" id="cd06343">
    <property type="entry name" value="PBP1_ABC_ligand_binding-like"/>
    <property type="match status" value="1"/>
</dbReference>
<dbReference type="InterPro" id="IPR028082">
    <property type="entry name" value="Peripla_BP_I"/>
</dbReference>
<dbReference type="PRINTS" id="PR00337">
    <property type="entry name" value="LEUILEVALBP"/>
</dbReference>